<dbReference type="RefSeq" id="YP_009099862.1">
    <property type="nucleotide sequence ID" value="NC_025429.1"/>
</dbReference>
<accession>A0A076YQ75</accession>
<gene>
    <name evidence="2" type="ORF">P10VF_123</name>
</gene>
<dbReference type="GeneID" id="22109672"/>
<dbReference type="OrthoDB" id="31201at10239"/>
<evidence type="ECO:0000313" key="3">
    <source>
        <dbReference type="Proteomes" id="UP000204140"/>
    </source>
</evidence>
<organism evidence="2 3">
    <name type="scientific">Rhizobium phage vB_RleM_P10VF</name>
    <dbReference type="NCBI Taxonomy" id="1527770"/>
    <lineage>
        <taxon>Viruses</taxon>
        <taxon>Duplodnaviria</taxon>
        <taxon>Heunggongvirae</taxon>
        <taxon>Uroviricota</taxon>
        <taxon>Caudoviricetes</taxon>
        <taxon>Pootjesviridae</taxon>
        <taxon>Innesvirus</taxon>
        <taxon>Innesvirus P10VF</taxon>
    </lineage>
</organism>
<feature type="coiled-coil region" evidence="1">
    <location>
        <begin position="315"/>
        <end position="382"/>
    </location>
</feature>
<sequence>MALPKISNTEEKIVGFVRDTIERSTRTIVDGFTNISDRIVTSIGDKTKNMFGSIDLGDLLAASFAGSFLGKFGDKLGSVFGIGDNRVRIENLLKDIKDATASRLDSLNKNINEFIREWKYDQEKENGFGPKETPPENPDIPKPEKKGSLLNMALLFFKDLASLALRAVSLAAIGAAITGSIITGIKEWKIGEVIGDSLGLNNGLGGILNIVIGNAQESFMQKLARYGTYAAAGATIGIAGGLPGMIVGGMIGLATGVILDWVSDWIGKDKIYAFADKLTDSLFSGLDFILGTDVKRLEGRIKDLATGKGNIEEMIVGKQKEIRDIEAKIAQARMDGKTTEVLKLTNLLESTKKDLVDLQKTSDSYDERIKDMQSQIKHQQKNLLDKAADYSGVVLDYIYSMPLRAIDSVLALFTGDRIDNIWTADADSAYTDSISVKMSKAVGKFVDDLVDNTVDAVVTFFTETLPKAFDDIGDLVSKKFSDVIAKLTELASTVVDEISYRDFLPETLGGSEKGLFDRVQEKIKENEKKLTENDDVRNKMSDSIVDNSSKITNNNNTTNNSVNAPVLNQQNVVNRNVTRVPNYTKNLDNTARMLETDTRGVPIGP</sequence>
<name>A0A076YQ75_9CAUD</name>
<protein>
    <submittedName>
        <fullName evidence="2">Uncharacterized protein</fullName>
    </submittedName>
</protein>
<evidence type="ECO:0000256" key="1">
    <source>
        <dbReference type="SAM" id="Coils"/>
    </source>
</evidence>
<dbReference type="KEGG" id="vg:22109672"/>
<reference evidence="2 3" key="1">
    <citation type="submission" date="2014-07" db="EMBL/GenBank/DDBJ databases">
        <title>Isolation and characterization of Rhizobium leguminosarum phages from western Canadian soils and complete genome sequences of rhizobiophages vB_RleS_L338C and vB_RleM_P10VF.</title>
        <authorList>
            <person name="Restrepo-Cordoba M."/>
            <person name="Halmillawewa A.P."/>
            <person name="Perry B."/>
            <person name="Hynes M.F."/>
            <person name="Yost C.K."/>
        </authorList>
    </citation>
    <scope>NUCLEOTIDE SEQUENCE [LARGE SCALE GENOMIC DNA]</scope>
</reference>
<keyword evidence="3" id="KW-1185">Reference proteome</keyword>
<dbReference type="EMBL" id="KM199770">
    <property type="protein sequence ID" value="AIK68336.1"/>
    <property type="molecule type" value="Genomic_DNA"/>
</dbReference>
<evidence type="ECO:0000313" key="2">
    <source>
        <dbReference type="EMBL" id="AIK68336.1"/>
    </source>
</evidence>
<keyword evidence="1" id="KW-0175">Coiled coil</keyword>
<proteinExistence type="predicted"/>
<dbReference type="Proteomes" id="UP000204140">
    <property type="component" value="Segment"/>
</dbReference>